<evidence type="ECO:0000259" key="4">
    <source>
        <dbReference type="Pfam" id="PF22819"/>
    </source>
</evidence>
<dbReference type="Gene3D" id="2.40.10.120">
    <property type="match status" value="1"/>
</dbReference>
<keyword evidence="3" id="KW-0472">Membrane</keyword>
<comment type="caution">
    <text evidence="5">The sequence shown here is derived from an EMBL/GenBank/DDBJ whole genome shotgun (WGS) entry which is preliminary data.</text>
</comment>
<reference evidence="5 6" key="1">
    <citation type="submission" date="2018-06" db="EMBL/GenBank/DDBJ databases">
        <title>The draft genome sequences of strains SCU63 and S1.</title>
        <authorList>
            <person name="Gan L."/>
        </authorList>
    </citation>
    <scope>NUCLEOTIDE SEQUENCE [LARGE SCALE GENOMIC DNA]</scope>
    <source>
        <strain evidence="5 6">SCU63</strain>
    </source>
</reference>
<dbReference type="Pfam" id="PF22819">
    <property type="entry name" value="TcaA_5th"/>
    <property type="match status" value="1"/>
</dbReference>
<keyword evidence="6" id="KW-1185">Reference proteome</keyword>
<dbReference type="RefSeq" id="WP_112221168.1">
    <property type="nucleotide sequence ID" value="NZ_CP196859.1"/>
</dbReference>
<evidence type="ECO:0000313" key="5">
    <source>
        <dbReference type="EMBL" id="RAZ80737.1"/>
    </source>
</evidence>
<feature type="domain" description="TcaA protein NTF2-like" evidence="4">
    <location>
        <begin position="332"/>
        <end position="445"/>
    </location>
</feature>
<proteinExistence type="predicted"/>
<keyword evidence="1" id="KW-0720">Serine protease</keyword>
<dbReference type="PRINTS" id="PR00834">
    <property type="entry name" value="PROTEASES2C"/>
</dbReference>
<accession>A0A365L641</accession>
<evidence type="ECO:0000256" key="2">
    <source>
        <dbReference type="SAM" id="MobiDB-lite"/>
    </source>
</evidence>
<evidence type="ECO:0000256" key="1">
    <source>
        <dbReference type="ARBA" id="ARBA00022825"/>
    </source>
</evidence>
<feature type="transmembrane region" description="Helical" evidence="3">
    <location>
        <begin position="12"/>
        <end position="33"/>
    </location>
</feature>
<protein>
    <submittedName>
        <fullName evidence="5">Serine protease</fullName>
    </submittedName>
</protein>
<dbReference type="GO" id="GO:0004252">
    <property type="term" value="F:serine-type endopeptidase activity"/>
    <property type="evidence" value="ECO:0007669"/>
    <property type="project" value="InterPro"/>
</dbReference>
<keyword evidence="1" id="KW-0378">Hydrolase</keyword>
<dbReference type="InterPro" id="IPR009003">
    <property type="entry name" value="Peptidase_S1_PA"/>
</dbReference>
<dbReference type="InterPro" id="IPR001940">
    <property type="entry name" value="Peptidase_S1C"/>
</dbReference>
<gene>
    <name evidence="5" type="ORF">DP120_00135</name>
</gene>
<feature type="region of interest" description="Disordered" evidence="2">
    <location>
        <begin position="37"/>
        <end position="60"/>
    </location>
</feature>
<dbReference type="Pfam" id="PF13365">
    <property type="entry name" value="Trypsin_2"/>
    <property type="match status" value="1"/>
</dbReference>
<dbReference type="Proteomes" id="UP000251002">
    <property type="component" value="Unassembled WGS sequence"/>
</dbReference>
<sequence length="450" mass="49281">MRNSNTPKKKNWLITLVTILFLAAVGAGVYLMIASPEEQSTTESLEKTSFSEREYQGGGGVNVVIEDEPETIEPGTVNDQTQQPGEDGSAEEATDTEESSDAIQNETVEEVDQPDDSLVVVPEPDLSSMIANAKTYVYTIYTDLDQGSGFLFNNKGDILTNAHVVKDSQYVTVKNSNGQEFNGQVVGFSRTTDIALIRVPEIAGKAAMDVEMQEVSAGTKVFALGSPENINNTSTEGEITATGMDFFDGYKYEDLYEMTAKIKQGSSGGPLISAESGRILGINSIVLTDNPDIGYSIPIYTVNDQLQEWAENPLPAESDAWQPEVPDASFEEEALRGFISDFYELVPYSLNDDEVTFYQFFLLSGSQGEMAGNEMVEGLKGEQRVFQAVEPVITDIEIGDNEAYITANATFTFHDQEDDKLVSISHAVIYTIVIDRFGDYQISAITNQDQ</sequence>
<keyword evidence="5" id="KW-0645">Protease</keyword>
<organism evidence="5 6">
    <name type="scientific">Planococcus halotolerans</name>
    <dbReference type="NCBI Taxonomy" id="2233542"/>
    <lineage>
        <taxon>Bacteria</taxon>
        <taxon>Bacillati</taxon>
        <taxon>Bacillota</taxon>
        <taxon>Bacilli</taxon>
        <taxon>Bacillales</taxon>
        <taxon>Caryophanaceae</taxon>
        <taxon>Planococcus</taxon>
    </lineage>
</organism>
<keyword evidence="3" id="KW-0812">Transmembrane</keyword>
<dbReference type="EMBL" id="QLZR01000001">
    <property type="protein sequence ID" value="RAZ80737.1"/>
    <property type="molecule type" value="Genomic_DNA"/>
</dbReference>
<feature type="compositionally biased region" description="Basic and acidic residues" evidence="2">
    <location>
        <begin position="44"/>
        <end position="55"/>
    </location>
</feature>
<keyword evidence="3" id="KW-1133">Transmembrane helix</keyword>
<dbReference type="SUPFAM" id="SSF50494">
    <property type="entry name" value="Trypsin-like serine proteases"/>
    <property type="match status" value="1"/>
</dbReference>
<name>A0A365L641_9BACL</name>
<dbReference type="GO" id="GO:0006508">
    <property type="term" value="P:proteolysis"/>
    <property type="evidence" value="ECO:0007669"/>
    <property type="project" value="UniProtKB-KW"/>
</dbReference>
<dbReference type="AlphaFoldDB" id="A0A365L641"/>
<dbReference type="InterPro" id="IPR054528">
    <property type="entry name" value="TcaA_5th"/>
</dbReference>
<evidence type="ECO:0000256" key="3">
    <source>
        <dbReference type="SAM" id="Phobius"/>
    </source>
</evidence>
<dbReference type="PANTHER" id="PTHR22939:SF129">
    <property type="entry name" value="SERINE PROTEASE HTRA2, MITOCHONDRIAL"/>
    <property type="match status" value="1"/>
</dbReference>
<dbReference type="PANTHER" id="PTHR22939">
    <property type="entry name" value="SERINE PROTEASE FAMILY S1C HTRA-RELATED"/>
    <property type="match status" value="1"/>
</dbReference>
<evidence type="ECO:0000313" key="6">
    <source>
        <dbReference type="Proteomes" id="UP000251002"/>
    </source>
</evidence>
<feature type="region of interest" description="Disordered" evidence="2">
    <location>
        <begin position="72"/>
        <end position="117"/>
    </location>
</feature>
<feature type="compositionally biased region" description="Acidic residues" evidence="2">
    <location>
        <begin position="88"/>
        <end position="100"/>
    </location>
</feature>